<evidence type="ECO:0000313" key="1">
    <source>
        <dbReference type="EMBL" id="GCB30556.1"/>
    </source>
</evidence>
<dbReference type="EMBL" id="BHVZ01000014">
    <property type="protein sequence ID" value="GCB30556.1"/>
    <property type="molecule type" value="Genomic_DNA"/>
</dbReference>
<proteinExistence type="predicted"/>
<organism evidence="1 2">
    <name type="scientific">Anaerotignum faecicola</name>
    <dbReference type="NCBI Taxonomy" id="2358141"/>
    <lineage>
        <taxon>Bacteria</taxon>
        <taxon>Bacillati</taxon>
        <taxon>Bacillota</taxon>
        <taxon>Clostridia</taxon>
        <taxon>Lachnospirales</taxon>
        <taxon>Anaerotignaceae</taxon>
        <taxon>Anaerotignum</taxon>
    </lineage>
</organism>
<dbReference type="AlphaFoldDB" id="A0A401LGB3"/>
<reference evidence="1 2" key="1">
    <citation type="submission" date="2018-10" db="EMBL/GenBank/DDBJ databases">
        <title>Draft Genome Sequence of Anaerotignum sp. KCTC 15736.</title>
        <authorList>
            <person name="Choi S.H."/>
            <person name="Kim J.S."/>
            <person name="Kang S.W."/>
            <person name="Lee J.S."/>
            <person name="Park S.H."/>
        </authorList>
    </citation>
    <scope>NUCLEOTIDE SEQUENCE [LARGE SCALE GENOMIC DNA]</scope>
    <source>
        <strain evidence="1 2">KCTC 15736</strain>
    </source>
</reference>
<sequence length="250" mass="27480">MADTKREDAAAYVILDSALNGKGVSAQTNPMEKPEDEAKAVFDELSKDIIIPAFNRFVLFMAAQLGMIDMTKDSDKPISAAMQTALDKKQDREKRTGSETLYKVLTDNNFTDEAAKQLAAAFAALHEHANKSLLDGLTKTDIDNWNGANVLTKDNTEPYEPRGEYQPATVRFVLDRVVAIGAADMQARIYDPQNRQADIFGEIDTTAAALRKEMAKVAADAAYIIDDVTGEKYRLGVSGGGLYYRKEEKA</sequence>
<protein>
    <submittedName>
        <fullName evidence="1">Uncharacterized protein</fullName>
    </submittedName>
</protein>
<comment type="caution">
    <text evidence="1">The sequence shown here is derived from an EMBL/GenBank/DDBJ whole genome shotgun (WGS) entry which is preliminary data.</text>
</comment>
<name>A0A401LGB3_9FIRM</name>
<evidence type="ECO:0000313" key="2">
    <source>
        <dbReference type="Proteomes" id="UP000287361"/>
    </source>
</evidence>
<dbReference type="Proteomes" id="UP000287361">
    <property type="component" value="Unassembled WGS sequence"/>
</dbReference>
<gene>
    <name evidence="1" type="ORF">KGMB03357_22170</name>
</gene>
<keyword evidence="2" id="KW-1185">Reference proteome</keyword>
<accession>A0A401LGB3</accession>